<accession>A0ABY7VD52</accession>
<evidence type="ECO:0000256" key="5">
    <source>
        <dbReference type="ARBA" id="ARBA00011901"/>
    </source>
</evidence>
<keyword evidence="10" id="KW-0961">Cell wall biogenesis/degradation</keyword>
<evidence type="ECO:0000256" key="11">
    <source>
        <dbReference type="ARBA" id="ARBA00039257"/>
    </source>
</evidence>
<keyword evidence="9" id="KW-0862">Zinc</keyword>
<keyword evidence="15" id="KW-1185">Reference proteome</keyword>
<comment type="cofactor">
    <cofactor evidence="2">
        <name>Zn(2+)</name>
        <dbReference type="ChEBI" id="CHEBI:29105"/>
    </cofactor>
</comment>
<dbReference type="InterPro" id="IPR051206">
    <property type="entry name" value="NAMLAA_amidase_2"/>
</dbReference>
<evidence type="ECO:0000256" key="2">
    <source>
        <dbReference type="ARBA" id="ARBA00001947"/>
    </source>
</evidence>
<dbReference type="EMBL" id="CP059693">
    <property type="protein sequence ID" value="WDE11216.1"/>
    <property type="molecule type" value="Genomic_DNA"/>
</dbReference>
<dbReference type="SUPFAM" id="SSF55846">
    <property type="entry name" value="N-acetylmuramoyl-L-alanine amidase-like"/>
    <property type="match status" value="1"/>
</dbReference>
<comment type="catalytic activity">
    <reaction evidence="1">
        <text>Hydrolyzes the link between N-acetylmuramoyl residues and L-amino acid residues in certain cell-wall glycopeptides.</text>
        <dbReference type="EC" id="3.5.1.28"/>
    </reaction>
</comment>
<sequence length="195" mass="22180">MTSDANNLFEIQNGWLVFAEQQKSPHFTPREDVADISLLVVHNISLPPGKFGGPYITDLFLGRLDADADPYFQDIYQLRVSAHCLIRRDGTVVQYVSFDDKAWHAGVSSFEQREKCNDFSIGIELEGTDDLPYTREQYQQLVCLVAKLQESYPLISHNNLVGHCDIAPGRKTDPGPAFDWEYFRNCLQSMKESSQ</sequence>
<evidence type="ECO:0000256" key="3">
    <source>
        <dbReference type="ARBA" id="ARBA00004496"/>
    </source>
</evidence>
<comment type="subcellular location">
    <subcellularLocation>
        <location evidence="3">Cytoplasm</location>
    </subcellularLocation>
</comment>
<dbReference type="InterPro" id="IPR036505">
    <property type="entry name" value="Amidase/PGRP_sf"/>
</dbReference>
<evidence type="ECO:0000256" key="9">
    <source>
        <dbReference type="ARBA" id="ARBA00022833"/>
    </source>
</evidence>
<comment type="similarity">
    <text evidence="4">Belongs to the N-acetylmuramoyl-L-alanine amidase 2 family.</text>
</comment>
<dbReference type="NCBIfam" id="NF008758">
    <property type="entry name" value="PRK11789.1"/>
    <property type="match status" value="1"/>
</dbReference>
<name>A0ABY7VD52_9GAMM</name>
<reference evidence="14 15" key="1">
    <citation type="journal article" date="2022" name="Mar. Drugs">
        <title>Bioassay-Guided Fractionation Leads to the Detection of Cholic Acid Generated by the Rare Thalassomonas sp.</title>
        <authorList>
            <person name="Pheiffer F."/>
            <person name="Schneider Y.K."/>
            <person name="Hansen E.H."/>
            <person name="Andersen J.H."/>
            <person name="Isaksson J."/>
            <person name="Busche T."/>
            <person name="R C."/>
            <person name="Kalinowski J."/>
            <person name="Zyl L.V."/>
            <person name="Trindade M."/>
        </authorList>
    </citation>
    <scope>NUCLEOTIDE SEQUENCE [LARGE SCALE GENOMIC DNA]</scope>
    <source>
        <strain evidence="14 15">A5K-61T</strain>
    </source>
</reference>
<keyword evidence="8 14" id="KW-0378">Hydrolase</keyword>
<proteinExistence type="inferred from homology"/>
<keyword evidence="7" id="KW-0479">Metal-binding</keyword>
<evidence type="ECO:0000256" key="10">
    <source>
        <dbReference type="ARBA" id="ARBA00023316"/>
    </source>
</evidence>
<dbReference type="EC" id="3.5.1.28" evidence="5"/>
<dbReference type="GO" id="GO:0008745">
    <property type="term" value="F:N-acetylmuramoyl-L-alanine amidase activity"/>
    <property type="evidence" value="ECO:0007669"/>
    <property type="project" value="UniProtKB-EC"/>
</dbReference>
<evidence type="ECO:0000256" key="12">
    <source>
        <dbReference type="ARBA" id="ARBA00042615"/>
    </source>
</evidence>
<evidence type="ECO:0000313" key="15">
    <source>
        <dbReference type="Proteomes" id="UP001215231"/>
    </source>
</evidence>
<dbReference type="Gene3D" id="3.40.80.10">
    <property type="entry name" value="Peptidoglycan recognition protein-like"/>
    <property type="match status" value="1"/>
</dbReference>
<organism evidence="14 15">
    <name type="scientific">Thalassomonas haliotis</name>
    <dbReference type="NCBI Taxonomy" id="485448"/>
    <lineage>
        <taxon>Bacteria</taxon>
        <taxon>Pseudomonadati</taxon>
        <taxon>Pseudomonadota</taxon>
        <taxon>Gammaproteobacteria</taxon>
        <taxon>Alteromonadales</taxon>
        <taxon>Colwelliaceae</taxon>
        <taxon>Thalassomonas</taxon>
    </lineage>
</organism>
<protein>
    <recommendedName>
        <fullName evidence="11">1,6-anhydro-N-acetylmuramyl-L-alanine amidase AmpD</fullName>
        <ecNumber evidence="5">3.5.1.28</ecNumber>
    </recommendedName>
    <alternativeName>
        <fullName evidence="12">N-acetylmuramoyl-L-alanine amidase</fullName>
    </alternativeName>
</protein>
<evidence type="ECO:0000256" key="1">
    <source>
        <dbReference type="ARBA" id="ARBA00001561"/>
    </source>
</evidence>
<dbReference type="PANTHER" id="PTHR30417">
    <property type="entry name" value="N-ACETYLMURAMOYL-L-ALANINE AMIDASE AMID"/>
    <property type="match status" value="1"/>
</dbReference>
<keyword evidence="6" id="KW-0963">Cytoplasm</keyword>
<dbReference type="InterPro" id="IPR002502">
    <property type="entry name" value="Amidase_domain"/>
</dbReference>
<dbReference type="Proteomes" id="UP001215231">
    <property type="component" value="Chromosome"/>
</dbReference>
<evidence type="ECO:0000256" key="8">
    <source>
        <dbReference type="ARBA" id="ARBA00022801"/>
    </source>
</evidence>
<dbReference type="CDD" id="cd06583">
    <property type="entry name" value="PGRP"/>
    <property type="match status" value="1"/>
</dbReference>
<gene>
    <name evidence="14" type="primary">ampD</name>
    <name evidence="14" type="ORF">H3N35_23800</name>
</gene>
<evidence type="ECO:0000256" key="6">
    <source>
        <dbReference type="ARBA" id="ARBA00022490"/>
    </source>
</evidence>
<dbReference type="Pfam" id="PF01510">
    <property type="entry name" value="Amidase_2"/>
    <property type="match status" value="1"/>
</dbReference>
<dbReference type="RefSeq" id="WP_274051353.1">
    <property type="nucleotide sequence ID" value="NZ_CP059693.1"/>
</dbReference>
<dbReference type="PANTHER" id="PTHR30417:SF4">
    <property type="entry name" value="1,6-ANHYDRO-N-ACETYLMURAMYL-L-ALANINE AMIDASE AMPD"/>
    <property type="match status" value="1"/>
</dbReference>
<feature type="domain" description="N-acetylmuramoyl-L-alanine amidase" evidence="13">
    <location>
        <begin position="24"/>
        <end position="175"/>
    </location>
</feature>
<evidence type="ECO:0000256" key="4">
    <source>
        <dbReference type="ARBA" id="ARBA00007553"/>
    </source>
</evidence>
<evidence type="ECO:0000256" key="7">
    <source>
        <dbReference type="ARBA" id="ARBA00022723"/>
    </source>
</evidence>
<evidence type="ECO:0000259" key="13">
    <source>
        <dbReference type="SMART" id="SM00644"/>
    </source>
</evidence>
<dbReference type="SMART" id="SM00644">
    <property type="entry name" value="Ami_2"/>
    <property type="match status" value="1"/>
</dbReference>
<evidence type="ECO:0000313" key="14">
    <source>
        <dbReference type="EMBL" id="WDE11216.1"/>
    </source>
</evidence>